<dbReference type="EMBL" id="JAPQKO010000005">
    <property type="protein sequence ID" value="KAJ5161378.1"/>
    <property type="molecule type" value="Genomic_DNA"/>
</dbReference>
<evidence type="ECO:0000256" key="2">
    <source>
        <dbReference type="ARBA" id="ARBA00004834"/>
    </source>
</evidence>
<comment type="pathway">
    <text evidence="2">Glycan metabolism; L-arabinan degradation.</text>
</comment>
<evidence type="ECO:0000256" key="9">
    <source>
        <dbReference type="SAM" id="SignalP"/>
    </source>
</evidence>
<evidence type="ECO:0000256" key="4">
    <source>
        <dbReference type="ARBA" id="ARBA00012670"/>
    </source>
</evidence>
<dbReference type="Pfam" id="PF06964">
    <property type="entry name" value="Alpha-L-AF_C"/>
    <property type="match status" value="1"/>
</dbReference>
<evidence type="ECO:0000256" key="5">
    <source>
        <dbReference type="ARBA" id="ARBA00022729"/>
    </source>
</evidence>
<feature type="chain" id="PRO_5040756937" description="non-reducing end alpha-L-arabinofuranosidase" evidence="9">
    <location>
        <begin position="35"/>
        <end position="640"/>
    </location>
</feature>
<dbReference type="EC" id="3.2.1.55" evidence="4"/>
<dbReference type="GO" id="GO:0046373">
    <property type="term" value="P:L-arabinose metabolic process"/>
    <property type="evidence" value="ECO:0007669"/>
    <property type="project" value="InterPro"/>
</dbReference>
<dbReference type="Proteomes" id="UP001146351">
    <property type="component" value="Unassembled WGS sequence"/>
</dbReference>
<evidence type="ECO:0000256" key="3">
    <source>
        <dbReference type="ARBA" id="ARBA00007186"/>
    </source>
</evidence>
<dbReference type="OrthoDB" id="406864at2759"/>
<keyword evidence="12" id="KW-1185">Reference proteome</keyword>
<comment type="caution">
    <text evidence="11">The sequence shown here is derived from an EMBL/GenBank/DDBJ whole genome shotgun (WGS) entry which is preliminary data.</text>
</comment>
<feature type="domain" description="Alpha-L-arabinofuranosidase C-terminal" evidence="10">
    <location>
        <begin position="460"/>
        <end position="633"/>
    </location>
</feature>
<comment type="similarity">
    <text evidence="3">Belongs to the glycosyl hydrolase 51 family.</text>
</comment>
<keyword evidence="5 9" id="KW-0732">Signal</keyword>
<sequence>MHFSPEGMPLKPLSLKTGLSALSLFSTLIQSANAVSLEVKTNGGNTSSPLLYGLMFEDINHSGDGGIYGQLLQNNGLQGPKPDLNAWGSVGKATIAVDSDNPLSSAIPHSLRLDVSKDSSGDVGVTNSGYWGIPVDGSKFQTYFWIKGDLNGKINARLVGNVTGTEYGSTSIPISSNKDDFTYIKASIPTKKALDGNVYYELTLDSKSVAGSSLYFGLVQLFPETFKGRENGLQPRIANTVDSMKGSFLRFPGGNNLEGSSETARWKWNETIGPVQDRPGRQGMCCDWSYYNTDGLGLAEYFYWCEDMNLEPLLGVWDGFALESGGNTPITGDALQPYIDDVLNELEYILGDKSTTYGAMRVGHGQADPWPLNMVEIGNEDYLGGGCKTYADRFTAFYDAIHKAYPNLQILASTNEPDCLPKNLPKGVWVDYHDYNTPDGLVGQFNYFDNLDRAVPYYVGEYAQNKVDAPIMKGSVAEAVFMIGIERNSDLVKMASYAPLLQLTNSTQWKPDLIPFTQSPDEVVETSSYYVQQMFSVNRGDTIKEVTSDSAFGPVYWVASSAKDSYFVKLANYGDKVQDVSVTISGLNKAKLTIVADNDPNAANTITETPIVPAESNVNADNGKFTFTLPAWSVAVLAAK</sequence>
<dbReference type="SMART" id="SM00813">
    <property type="entry name" value="Alpha-L-AF_C"/>
    <property type="match status" value="1"/>
</dbReference>
<accession>A0A9W9HYM3</accession>
<comment type="catalytic activity">
    <reaction evidence="1">
        <text>Hydrolysis of terminal non-reducing alpha-L-arabinofuranoside residues in alpha-L-arabinosides.</text>
        <dbReference type="EC" id="3.2.1.55"/>
    </reaction>
</comment>
<keyword evidence="7" id="KW-0325">Glycoprotein</keyword>
<protein>
    <recommendedName>
        <fullName evidence="4">non-reducing end alpha-L-arabinofuranosidase</fullName>
        <ecNumber evidence="4">3.2.1.55</ecNumber>
    </recommendedName>
</protein>
<feature type="signal peptide" evidence="9">
    <location>
        <begin position="1"/>
        <end position="34"/>
    </location>
</feature>
<dbReference type="GO" id="GO:0046556">
    <property type="term" value="F:alpha-L-arabinofuranosidase activity"/>
    <property type="evidence" value="ECO:0007669"/>
    <property type="project" value="UniProtKB-EC"/>
</dbReference>
<evidence type="ECO:0000256" key="7">
    <source>
        <dbReference type="ARBA" id="ARBA00023180"/>
    </source>
</evidence>
<dbReference type="InterPro" id="IPR055235">
    <property type="entry name" value="ASD1_cat"/>
</dbReference>
<dbReference type="InterPro" id="IPR010720">
    <property type="entry name" value="Alpha-L-AF_C"/>
</dbReference>
<dbReference type="PANTHER" id="PTHR31776">
    <property type="entry name" value="ALPHA-L-ARABINOFURANOSIDASE 1"/>
    <property type="match status" value="1"/>
</dbReference>
<dbReference type="FunFam" id="3.20.20.80:FF:000092">
    <property type="entry name" value="Probable alpha-L-arabinofuranosidase A"/>
    <property type="match status" value="1"/>
</dbReference>
<dbReference type="InterPro" id="IPR017853">
    <property type="entry name" value="GH"/>
</dbReference>
<evidence type="ECO:0000256" key="6">
    <source>
        <dbReference type="ARBA" id="ARBA00022801"/>
    </source>
</evidence>
<dbReference type="Gene3D" id="3.20.20.80">
    <property type="entry name" value="Glycosidases"/>
    <property type="match status" value="1"/>
</dbReference>
<dbReference type="Pfam" id="PF22848">
    <property type="entry name" value="ASD1_dom"/>
    <property type="match status" value="1"/>
</dbReference>
<keyword evidence="6" id="KW-0378">Hydrolase</keyword>
<dbReference type="SUPFAM" id="SSF51011">
    <property type="entry name" value="Glycosyl hydrolase domain"/>
    <property type="match status" value="1"/>
</dbReference>
<name>A0A9W9HYM3_9EURO</name>
<gene>
    <name evidence="11" type="ORF">N7492_006770</name>
</gene>
<evidence type="ECO:0000259" key="10">
    <source>
        <dbReference type="SMART" id="SM00813"/>
    </source>
</evidence>
<reference evidence="11" key="1">
    <citation type="submission" date="2022-11" db="EMBL/GenBank/DDBJ databases">
        <authorList>
            <person name="Petersen C."/>
        </authorList>
    </citation>
    <scope>NUCLEOTIDE SEQUENCE</scope>
    <source>
        <strain evidence="11">IBT 21917</strain>
    </source>
</reference>
<dbReference type="AlphaFoldDB" id="A0A9W9HYM3"/>
<organism evidence="11 12">
    <name type="scientific">Penicillium capsulatum</name>
    <dbReference type="NCBI Taxonomy" id="69766"/>
    <lineage>
        <taxon>Eukaryota</taxon>
        <taxon>Fungi</taxon>
        <taxon>Dikarya</taxon>
        <taxon>Ascomycota</taxon>
        <taxon>Pezizomycotina</taxon>
        <taxon>Eurotiomycetes</taxon>
        <taxon>Eurotiomycetidae</taxon>
        <taxon>Eurotiales</taxon>
        <taxon>Aspergillaceae</taxon>
        <taxon>Penicillium</taxon>
    </lineage>
</organism>
<evidence type="ECO:0000313" key="12">
    <source>
        <dbReference type="Proteomes" id="UP001146351"/>
    </source>
</evidence>
<reference evidence="11" key="2">
    <citation type="journal article" date="2023" name="IMA Fungus">
        <title>Comparative genomic study of the Penicillium genus elucidates a diverse pangenome and 15 lateral gene transfer events.</title>
        <authorList>
            <person name="Petersen C."/>
            <person name="Sorensen T."/>
            <person name="Nielsen M.R."/>
            <person name="Sondergaard T.E."/>
            <person name="Sorensen J.L."/>
            <person name="Fitzpatrick D.A."/>
            <person name="Frisvad J.C."/>
            <person name="Nielsen K.L."/>
        </authorList>
    </citation>
    <scope>NUCLEOTIDE SEQUENCE</scope>
    <source>
        <strain evidence="11">IBT 21917</strain>
    </source>
</reference>
<proteinExistence type="inferred from homology"/>
<dbReference type="Gene3D" id="2.60.40.1180">
    <property type="entry name" value="Golgi alpha-mannosidase II"/>
    <property type="match status" value="1"/>
</dbReference>
<dbReference type="InterPro" id="IPR013780">
    <property type="entry name" value="Glyco_hydro_b"/>
</dbReference>
<dbReference type="PANTHER" id="PTHR31776:SF0">
    <property type="entry name" value="ALPHA-L-ARABINOFURANOSIDASE 1"/>
    <property type="match status" value="1"/>
</dbReference>
<evidence type="ECO:0000256" key="8">
    <source>
        <dbReference type="ARBA" id="ARBA00023295"/>
    </source>
</evidence>
<dbReference type="InterPro" id="IPR051563">
    <property type="entry name" value="Glycosyl_Hydrolase_51"/>
</dbReference>
<evidence type="ECO:0000313" key="11">
    <source>
        <dbReference type="EMBL" id="KAJ5161378.1"/>
    </source>
</evidence>
<dbReference type="SUPFAM" id="SSF51445">
    <property type="entry name" value="(Trans)glycosidases"/>
    <property type="match status" value="1"/>
</dbReference>
<keyword evidence="8" id="KW-0326">Glycosidase</keyword>
<evidence type="ECO:0000256" key="1">
    <source>
        <dbReference type="ARBA" id="ARBA00001462"/>
    </source>
</evidence>